<gene>
    <name evidence="1" type="ORF">KHC33_03630</name>
</gene>
<name>A0A8E7EI18_9EURY</name>
<evidence type="ECO:0000313" key="2">
    <source>
        <dbReference type="Proteomes" id="UP000680656"/>
    </source>
</evidence>
<dbReference type="AlphaFoldDB" id="A0A8E7EI18"/>
<proteinExistence type="predicted"/>
<dbReference type="GeneID" id="65096244"/>
<dbReference type="RefSeq" id="WP_214420414.1">
    <property type="nucleotide sequence ID" value="NZ_CP075546.1"/>
</dbReference>
<protein>
    <submittedName>
        <fullName evidence="1">Uncharacterized protein</fullName>
    </submittedName>
</protein>
<dbReference type="Proteomes" id="UP000680656">
    <property type="component" value="Chromosome"/>
</dbReference>
<dbReference type="EMBL" id="CP075546">
    <property type="protein sequence ID" value="QVV89622.1"/>
    <property type="molecule type" value="Genomic_DNA"/>
</dbReference>
<organism evidence="1 2">
    <name type="scientific">Methanospirillum purgamenti</name>
    <dbReference type="NCBI Taxonomy" id="2834276"/>
    <lineage>
        <taxon>Archaea</taxon>
        <taxon>Methanobacteriati</taxon>
        <taxon>Methanobacteriota</taxon>
        <taxon>Stenosarchaea group</taxon>
        <taxon>Methanomicrobia</taxon>
        <taxon>Methanomicrobiales</taxon>
        <taxon>Methanospirillaceae</taxon>
        <taxon>Methanospirillum</taxon>
    </lineage>
</organism>
<sequence>MEQRTREKASRAVSDILKAAGFDVHHATAPLDMSAIRKNTYLLVMCTDDPEEAYSYSDTEYTIRVGQEEKVCEKLLVTFNPSITADNCLVWYPEEFALYAGEAVLARVLNKTLVLPLDGMEESSSYKARGSHEPDTSVRIPHLPVRVHRDEAEEKAGIPGVATLRFLPYWMFRYSCRGCAAYKDQNINFDGDGSGALNAINGALSDIDADTVTRREIPDGSEIAKPSINRDDAEVKITRHLISSMTKRVRIRQVKGDAIFYEEKNLSPDPDNISLDLREIYIPVWQIKGKKIVEINAFTGKRLIEPLDDGVEVF</sequence>
<accession>A0A8E7EI18</accession>
<evidence type="ECO:0000313" key="1">
    <source>
        <dbReference type="EMBL" id="QVV89622.1"/>
    </source>
</evidence>
<reference evidence="1 2" key="1">
    <citation type="submission" date="2021-05" db="EMBL/GenBank/DDBJ databases">
        <title>A novel Methanospirillum isolate from a pyrite-forming mixed culture.</title>
        <authorList>
            <person name="Bunk B."/>
            <person name="Sproer C."/>
            <person name="Spring S."/>
            <person name="Pester M."/>
        </authorList>
    </citation>
    <scope>NUCLEOTIDE SEQUENCE [LARGE SCALE GENOMIC DNA]</scope>
    <source>
        <strain evidence="1 2">J.3.6.1-F.2.7.3</strain>
    </source>
</reference>
<keyword evidence="2" id="KW-1185">Reference proteome</keyword>
<dbReference type="KEGG" id="mrtj:KHC33_03630"/>